<dbReference type="InterPro" id="IPR036388">
    <property type="entry name" value="WH-like_DNA-bd_sf"/>
</dbReference>
<gene>
    <name evidence="1" type="ordered locus">Amuc_1366</name>
</gene>
<protein>
    <recommendedName>
        <fullName evidence="3">Helix-turn-helix domain-containing protein</fullName>
    </recommendedName>
</protein>
<sequence>MSNISNLTATELAQSLRVHKNTVSMWARMGMPCIYIGRVTEPRRGARPRYDLEKVKAWLEERSKKRTSVA</sequence>
<evidence type="ECO:0000313" key="2">
    <source>
        <dbReference type="Proteomes" id="UP000001031"/>
    </source>
</evidence>
<dbReference type="InterPro" id="IPR009061">
    <property type="entry name" value="DNA-bd_dom_put_sf"/>
</dbReference>
<dbReference type="SUPFAM" id="SSF46955">
    <property type="entry name" value="Putative DNA-binding domain"/>
    <property type="match status" value="1"/>
</dbReference>
<keyword evidence="2" id="KW-1185">Reference proteome</keyword>
<name>B2UKR7_AKKM8</name>
<dbReference type="KEGG" id="amu:Amuc_1366"/>
<evidence type="ECO:0000313" key="1">
    <source>
        <dbReference type="EMBL" id="ACD05190.1"/>
    </source>
</evidence>
<dbReference type="AlphaFoldDB" id="B2UKR7"/>
<accession>B2UKR7</accession>
<reference evidence="2" key="1">
    <citation type="journal article" date="2011" name="PLoS ONE">
        <title>The genome of Akkermansia muciniphila, a dedicated intestinal mucin degrader, and its use in exploring intestinal metagenomes.</title>
        <authorList>
            <person name="van Passel M.W."/>
            <person name="Kant R."/>
            <person name="Zoetendal E.G."/>
            <person name="Plugge C.M."/>
            <person name="Derrien M."/>
            <person name="Malfatti S.A."/>
            <person name="Chain P.S."/>
            <person name="Woyke T."/>
            <person name="Palva A."/>
            <person name="de Vos W.M."/>
            <person name="Smidt H."/>
        </authorList>
    </citation>
    <scope>NUCLEOTIDE SEQUENCE [LARGE SCALE GENOMIC DNA]</scope>
    <source>
        <strain evidence="2">ATCC BAA-835 / DSM 22959 / JCM 33894 / BCRC 81048 / CCUG 64013 / CIP 107961 / Muc</strain>
    </source>
</reference>
<proteinExistence type="predicted"/>
<dbReference type="EMBL" id="CP001071">
    <property type="protein sequence ID" value="ACD05190.1"/>
    <property type="molecule type" value="Genomic_DNA"/>
</dbReference>
<dbReference type="Gene3D" id="1.10.10.10">
    <property type="entry name" value="Winged helix-like DNA-binding domain superfamily/Winged helix DNA-binding domain"/>
    <property type="match status" value="1"/>
</dbReference>
<dbReference type="HOGENOM" id="CLU_2748767_0_0_0"/>
<dbReference type="STRING" id="349741.Amuc_1366"/>
<evidence type="ECO:0008006" key="3">
    <source>
        <dbReference type="Google" id="ProtNLM"/>
    </source>
</evidence>
<organism evidence="1 2">
    <name type="scientific">Akkermansia muciniphila (strain ATCC BAA-835 / DSM 22959 / JCM 33894 / BCRC 81048 / CCUG 64013 / CIP 107961 / Muc)</name>
    <dbReference type="NCBI Taxonomy" id="349741"/>
    <lineage>
        <taxon>Bacteria</taxon>
        <taxon>Pseudomonadati</taxon>
        <taxon>Verrucomicrobiota</taxon>
        <taxon>Verrucomicrobiia</taxon>
        <taxon>Verrucomicrobiales</taxon>
        <taxon>Akkermansiaceae</taxon>
        <taxon>Akkermansia</taxon>
    </lineage>
</organism>
<dbReference type="Proteomes" id="UP000001031">
    <property type="component" value="Chromosome"/>
</dbReference>
<dbReference type="PaxDb" id="349741-Amuc_1366"/>